<keyword evidence="7" id="KW-0819">tRNA processing</keyword>
<dbReference type="PANTHER" id="PTHR12209">
    <property type="entry name" value="NON-SPECIFIC SERINE/THREONINE PROTEIN KINASE"/>
    <property type="match status" value="1"/>
</dbReference>
<organism evidence="16 17">
    <name type="scientific">Elliptochloris bilobata</name>
    <dbReference type="NCBI Taxonomy" id="381761"/>
    <lineage>
        <taxon>Eukaryota</taxon>
        <taxon>Viridiplantae</taxon>
        <taxon>Chlorophyta</taxon>
        <taxon>core chlorophytes</taxon>
        <taxon>Trebouxiophyceae</taxon>
        <taxon>Trebouxiophyceae incertae sedis</taxon>
        <taxon>Elliptochloris clade</taxon>
        <taxon>Elliptochloris</taxon>
    </lineage>
</organism>
<evidence type="ECO:0000256" key="4">
    <source>
        <dbReference type="ARBA" id="ARBA00022527"/>
    </source>
</evidence>
<evidence type="ECO:0000256" key="5">
    <source>
        <dbReference type="ARBA" id="ARBA00022553"/>
    </source>
</evidence>
<dbReference type="GO" id="GO:0005524">
    <property type="term" value="F:ATP binding"/>
    <property type="evidence" value="ECO:0007669"/>
    <property type="project" value="UniProtKB-KW"/>
</dbReference>
<dbReference type="InterPro" id="IPR022495">
    <property type="entry name" value="Bud32"/>
</dbReference>
<evidence type="ECO:0000256" key="2">
    <source>
        <dbReference type="ARBA" id="ARBA00010630"/>
    </source>
</evidence>
<keyword evidence="10" id="KW-0378">Hydrolase</keyword>
<keyword evidence="9" id="KW-0418">Kinase</keyword>
<evidence type="ECO:0000313" key="17">
    <source>
        <dbReference type="Proteomes" id="UP001445335"/>
    </source>
</evidence>
<dbReference type="GO" id="GO:0000408">
    <property type="term" value="C:EKC/KEOPS complex"/>
    <property type="evidence" value="ECO:0007669"/>
    <property type="project" value="TreeGrafter"/>
</dbReference>
<protein>
    <recommendedName>
        <fullName evidence="3">non-specific serine/threonine protein kinase</fullName>
        <ecNumber evidence="3">2.7.11.1</ecNumber>
    </recommendedName>
</protein>
<proteinExistence type="inferred from homology"/>
<evidence type="ECO:0000256" key="8">
    <source>
        <dbReference type="ARBA" id="ARBA00022741"/>
    </source>
</evidence>
<dbReference type="Proteomes" id="UP001445335">
    <property type="component" value="Unassembled WGS sequence"/>
</dbReference>
<reference evidence="16 17" key="1">
    <citation type="journal article" date="2024" name="Nat. Commun.">
        <title>Phylogenomics reveals the evolutionary origins of lichenization in chlorophyte algae.</title>
        <authorList>
            <person name="Puginier C."/>
            <person name="Libourel C."/>
            <person name="Otte J."/>
            <person name="Skaloud P."/>
            <person name="Haon M."/>
            <person name="Grisel S."/>
            <person name="Petersen M."/>
            <person name="Berrin J.G."/>
            <person name="Delaux P.M."/>
            <person name="Dal Grande F."/>
            <person name="Keller J."/>
        </authorList>
    </citation>
    <scope>NUCLEOTIDE SEQUENCE [LARGE SCALE GENOMIC DNA]</scope>
    <source>
        <strain evidence="16 17">SAG 245.80</strain>
    </source>
</reference>
<gene>
    <name evidence="16" type="ORF">WJX81_002223</name>
</gene>
<dbReference type="EC" id="2.7.11.1" evidence="3"/>
<comment type="subcellular location">
    <subcellularLocation>
        <location evidence="1">Nucleus</location>
    </subcellularLocation>
</comment>
<dbReference type="FunFam" id="3.30.200.20:FF:000201">
    <property type="entry name" value="TP53-regulating kinase isoform X1"/>
    <property type="match status" value="1"/>
</dbReference>
<dbReference type="FunFam" id="1.10.510.10:FF:000323">
    <property type="entry name" value="TP53-regulating kinase, putative"/>
    <property type="match status" value="1"/>
</dbReference>
<dbReference type="AlphaFoldDB" id="A0AAW1S5J7"/>
<dbReference type="Gene3D" id="3.30.200.20">
    <property type="entry name" value="Phosphorylase Kinase, domain 1"/>
    <property type="match status" value="1"/>
</dbReference>
<dbReference type="InterPro" id="IPR011009">
    <property type="entry name" value="Kinase-like_dom_sf"/>
</dbReference>
<name>A0AAW1S5J7_9CHLO</name>
<evidence type="ECO:0000256" key="9">
    <source>
        <dbReference type="ARBA" id="ARBA00022777"/>
    </source>
</evidence>
<dbReference type="Pfam" id="PF00069">
    <property type="entry name" value="Pkinase"/>
    <property type="match status" value="1"/>
</dbReference>
<dbReference type="SUPFAM" id="SSF56112">
    <property type="entry name" value="Protein kinase-like (PK-like)"/>
    <property type="match status" value="1"/>
</dbReference>
<dbReference type="GO" id="GO:0005634">
    <property type="term" value="C:nucleus"/>
    <property type="evidence" value="ECO:0007669"/>
    <property type="project" value="UniProtKB-SubCell"/>
</dbReference>
<dbReference type="SMART" id="SM00220">
    <property type="entry name" value="S_TKc"/>
    <property type="match status" value="1"/>
</dbReference>
<comment type="catalytic activity">
    <reaction evidence="13">
        <text>L-threonyl-[protein] + ATP = O-phospho-L-threonyl-[protein] + ADP + H(+)</text>
        <dbReference type="Rhea" id="RHEA:46608"/>
        <dbReference type="Rhea" id="RHEA-COMP:11060"/>
        <dbReference type="Rhea" id="RHEA-COMP:11605"/>
        <dbReference type="ChEBI" id="CHEBI:15378"/>
        <dbReference type="ChEBI" id="CHEBI:30013"/>
        <dbReference type="ChEBI" id="CHEBI:30616"/>
        <dbReference type="ChEBI" id="CHEBI:61977"/>
        <dbReference type="ChEBI" id="CHEBI:456216"/>
        <dbReference type="EC" id="2.7.11.1"/>
    </reaction>
</comment>
<evidence type="ECO:0000256" key="13">
    <source>
        <dbReference type="ARBA" id="ARBA00047899"/>
    </source>
</evidence>
<comment type="caution">
    <text evidence="16">The sequence shown here is derived from an EMBL/GenBank/DDBJ whole genome shotgun (WGS) entry which is preliminary data.</text>
</comment>
<dbReference type="EMBL" id="JALJOU010000011">
    <property type="protein sequence ID" value="KAK9840951.1"/>
    <property type="molecule type" value="Genomic_DNA"/>
</dbReference>
<evidence type="ECO:0000256" key="11">
    <source>
        <dbReference type="ARBA" id="ARBA00022840"/>
    </source>
</evidence>
<evidence type="ECO:0000256" key="7">
    <source>
        <dbReference type="ARBA" id="ARBA00022694"/>
    </source>
</evidence>
<dbReference type="InterPro" id="IPR008266">
    <property type="entry name" value="Tyr_kinase_AS"/>
</dbReference>
<comment type="similarity">
    <text evidence="2">Belongs to the protein kinase superfamily. BUD32 family.</text>
</comment>
<sequence>MTTSHAAEEASTSESHYVDHENPIIGLHNCKLIQQGAEARVWEGVYLGKPAVLKQRFSKRYRHPSLDARLTQTRLKQEVRSMLRARKLGVLTPCVLCVEHEASTIYFERVEGVSVKQALSSGALQPAAQLELLRAIGSAIAALHDGGVIHGDLTTSNLLVRAADNALVVIDFGLSSNSSIAEDKAVDLYVLERAFTSAHASCGPLFEDVLASYRQHSRLWCPTLNKFAEVRMRGRKRAMVG</sequence>
<dbReference type="GO" id="GO:0004674">
    <property type="term" value="F:protein serine/threonine kinase activity"/>
    <property type="evidence" value="ECO:0007669"/>
    <property type="project" value="UniProtKB-KW"/>
</dbReference>
<dbReference type="Gene3D" id="1.10.510.10">
    <property type="entry name" value="Transferase(Phosphotransferase) domain 1"/>
    <property type="match status" value="1"/>
</dbReference>
<comment type="catalytic activity">
    <reaction evidence="14">
        <text>L-seryl-[protein] + ATP = O-phospho-L-seryl-[protein] + ADP + H(+)</text>
        <dbReference type="Rhea" id="RHEA:17989"/>
        <dbReference type="Rhea" id="RHEA-COMP:9863"/>
        <dbReference type="Rhea" id="RHEA-COMP:11604"/>
        <dbReference type="ChEBI" id="CHEBI:15378"/>
        <dbReference type="ChEBI" id="CHEBI:29999"/>
        <dbReference type="ChEBI" id="CHEBI:30616"/>
        <dbReference type="ChEBI" id="CHEBI:83421"/>
        <dbReference type="ChEBI" id="CHEBI:456216"/>
        <dbReference type="EC" id="2.7.11.1"/>
    </reaction>
</comment>
<evidence type="ECO:0000313" key="16">
    <source>
        <dbReference type="EMBL" id="KAK9840951.1"/>
    </source>
</evidence>
<keyword evidence="6" id="KW-0808">Transferase</keyword>
<keyword evidence="12" id="KW-0539">Nucleus</keyword>
<evidence type="ECO:0000259" key="15">
    <source>
        <dbReference type="PROSITE" id="PS50011"/>
    </source>
</evidence>
<evidence type="ECO:0000256" key="14">
    <source>
        <dbReference type="ARBA" id="ARBA00048679"/>
    </source>
</evidence>
<dbReference type="PROSITE" id="PS00109">
    <property type="entry name" value="PROTEIN_KINASE_TYR"/>
    <property type="match status" value="1"/>
</dbReference>
<dbReference type="GO" id="GO:0016787">
    <property type="term" value="F:hydrolase activity"/>
    <property type="evidence" value="ECO:0007669"/>
    <property type="project" value="UniProtKB-KW"/>
</dbReference>
<evidence type="ECO:0000256" key="10">
    <source>
        <dbReference type="ARBA" id="ARBA00022801"/>
    </source>
</evidence>
<dbReference type="GO" id="GO:0070525">
    <property type="term" value="P:tRNA threonylcarbamoyladenosine metabolic process"/>
    <property type="evidence" value="ECO:0007669"/>
    <property type="project" value="TreeGrafter"/>
</dbReference>
<dbReference type="NCBIfam" id="TIGR03724">
    <property type="entry name" value="arch_bud32"/>
    <property type="match status" value="1"/>
</dbReference>
<evidence type="ECO:0000256" key="3">
    <source>
        <dbReference type="ARBA" id="ARBA00012513"/>
    </source>
</evidence>
<feature type="domain" description="Protein kinase" evidence="15">
    <location>
        <begin position="27"/>
        <end position="241"/>
    </location>
</feature>
<keyword evidence="5" id="KW-0597">Phosphoprotein</keyword>
<keyword evidence="8" id="KW-0547">Nucleotide-binding</keyword>
<keyword evidence="4" id="KW-0723">Serine/threonine-protein kinase</keyword>
<evidence type="ECO:0000256" key="1">
    <source>
        <dbReference type="ARBA" id="ARBA00004123"/>
    </source>
</evidence>
<dbReference type="PANTHER" id="PTHR12209:SF0">
    <property type="entry name" value="EKC_KEOPS COMPLEX SUBUNIT TP53RK"/>
    <property type="match status" value="1"/>
</dbReference>
<dbReference type="GO" id="GO:0008033">
    <property type="term" value="P:tRNA processing"/>
    <property type="evidence" value="ECO:0007669"/>
    <property type="project" value="UniProtKB-KW"/>
</dbReference>
<accession>A0AAW1S5J7</accession>
<evidence type="ECO:0000256" key="12">
    <source>
        <dbReference type="ARBA" id="ARBA00023242"/>
    </source>
</evidence>
<dbReference type="InterPro" id="IPR000719">
    <property type="entry name" value="Prot_kinase_dom"/>
</dbReference>
<evidence type="ECO:0000256" key="6">
    <source>
        <dbReference type="ARBA" id="ARBA00022679"/>
    </source>
</evidence>
<dbReference type="GO" id="GO:0005829">
    <property type="term" value="C:cytosol"/>
    <property type="evidence" value="ECO:0007669"/>
    <property type="project" value="TreeGrafter"/>
</dbReference>
<keyword evidence="17" id="KW-1185">Reference proteome</keyword>
<dbReference type="PROSITE" id="PS50011">
    <property type="entry name" value="PROTEIN_KINASE_DOM"/>
    <property type="match status" value="1"/>
</dbReference>
<keyword evidence="11" id="KW-0067">ATP-binding</keyword>